<reference evidence="1" key="1">
    <citation type="submission" date="2022-12" db="EMBL/GenBank/DDBJ databases">
        <title>Genome Sequence of Lasiodiplodia mahajangana.</title>
        <authorList>
            <person name="Buettner E."/>
        </authorList>
    </citation>
    <scope>NUCLEOTIDE SEQUENCE</scope>
    <source>
        <strain evidence="1">VT137</strain>
    </source>
</reference>
<evidence type="ECO:0000313" key="1">
    <source>
        <dbReference type="EMBL" id="KAJ8124884.1"/>
    </source>
</evidence>
<dbReference type="EMBL" id="JAPUUL010002703">
    <property type="protein sequence ID" value="KAJ8124884.1"/>
    <property type="molecule type" value="Genomic_DNA"/>
</dbReference>
<gene>
    <name evidence="1" type="ORF">O1611_g8757</name>
</gene>
<evidence type="ECO:0000313" key="2">
    <source>
        <dbReference type="Proteomes" id="UP001153332"/>
    </source>
</evidence>
<sequence>MATITSQDRSSLNRQLYSPLDDTQPQIRLIEILPSVSDDQQICCRLETVRLSDDHRYAALSYVWGDPEITEDIMVNGIILPVTTNLASALRQFRKAGFPENEDTGKLQRLWADAICINQKDMAERSSQVILMRRLYGSASAVFSWLGPPGLCRQDKALQIIHQIAPLLGVLPEPDSYLSDEMEESDDEMDDSSHNELSREQTNTAFKWLIRTLGNITLMSDDTPDSRWDSLEALGTNNYWSRIWIVQEMCLARWPWVHWFICGDESITFLELDRYASFIRDVRNLPLPQGSNHTAKEELGTRSMLSNPFYSLAGFTHTGLLRRINHSPQDEREFSEQLDLLYSICCLAAKQCAATDPRDMIYGLLGLFPTHDIKPDYSLPVRDVFLEALSHGGDGRVNECLTYSGRGFKSNNNNIYSLPSWLPDLSEFSKRHNQFIMDTRKERGPLLGNIGVSHFDFLTDGTLHVQGAICGRVELATHIDLVDGNMHKFMYQLCVDYLVQFQKAPTYKSIILLLINSGGPSSGDTAPDPEEDDYDTREGDYDMEEVSFASGDVSYKQWPLQVLMDVLDWENKDTRSKISSYHGYSGLELSSVCWELLFRFAELDALTQDEKEDAIKRLGIGPTSFLDVYLKICLVGGKLACIKRAWADDSVRERQCEEVSIDLALNDILQGAGGKALFETEKGQLGIGPPDMKQGDLVCAVDKCTLPVLLRRVETVDGASFFEHVGTCYVLGLSDGEPGIMVENGELELQTFEIR</sequence>
<name>A0ACC2JC11_9PEZI</name>
<comment type="caution">
    <text evidence="1">The sequence shown here is derived from an EMBL/GenBank/DDBJ whole genome shotgun (WGS) entry which is preliminary data.</text>
</comment>
<protein>
    <submittedName>
        <fullName evidence="1">Uncharacterized protein</fullName>
    </submittedName>
</protein>
<accession>A0ACC2JC11</accession>
<organism evidence="1 2">
    <name type="scientific">Lasiodiplodia mahajangana</name>
    <dbReference type="NCBI Taxonomy" id="1108764"/>
    <lineage>
        <taxon>Eukaryota</taxon>
        <taxon>Fungi</taxon>
        <taxon>Dikarya</taxon>
        <taxon>Ascomycota</taxon>
        <taxon>Pezizomycotina</taxon>
        <taxon>Dothideomycetes</taxon>
        <taxon>Dothideomycetes incertae sedis</taxon>
        <taxon>Botryosphaeriales</taxon>
        <taxon>Botryosphaeriaceae</taxon>
        <taxon>Lasiodiplodia</taxon>
    </lineage>
</organism>
<dbReference type="Proteomes" id="UP001153332">
    <property type="component" value="Unassembled WGS sequence"/>
</dbReference>
<proteinExistence type="predicted"/>
<keyword evidence="2" id="KW-1185">Reference proteome</keyword>